<dbReference type="RefSeq" id="WP_158952786.1">
    <property type="nucleotide sequence ID" value="NZ_CP046914.1"/>
</dbReference>
<protein>
    <recommendedName>
        <fullName evidence="3">Fis family transcriptional regulator</fullName>
    </recommendedName>
</protein>
<proteinExistence type="predicted"/>
<reference evidence="1 2" key="1">
    <citation type="submission" date="2019-12" db="EMBL/GenBank/DDBJ databases">
        <title>Paraburkholderia acidiphila 7Q-K02 sp. nov and Paraburkholderia acidisoli DHF22 sp. nov., two strains isolated from forest soil.</title>
        <authorList>
            <person name="Gao Z."/>
            <person name="Qiu L."/>
        </authorList>
    </citation>
    <scope>NUCLEOTIDE SEQUENCE [LARGE SCALE GENOMIC DNA]</scope>
    <source>
        <strain evidence="1 2">DHF22</strain>
    </source>
</reference>
<dbReference type="KEGG" id="pacs:FAZ98_18745"/>
<organism evidence="1 2">
    <name type="scientific">Paraburkholderia acidisoli</name>
    <dbReference type="NCBI Taxonomy" id="2571748"/>
    <lineage>
        <taxon>Bacteria</taxon>
        <taxon>Pseudomonadati</taxon>
        <taxon>Pseudomonadota</taxon>
        <taxon>Betaproteobacteria</taxon>
        <taxon>Burkholderiales</taxon>
        <taxon>Burkholderiaceae</taxon>
        <taxon>Paraburkholderia</taxon>
    </lineage>
</organism>
<dbReference type="OrthoDB" id="9111521at2"/>
<keyword evidence="2" id="KW-1185">Reference proteome</keyword>
<dbReference type="EMBL" id="CP046914">
    <property type="protein sequence ID" value="QGZ63797.1"/>
    <property type="molecule type" value="Genomic_DNA"/>
</dbReference>
<sequence length="152" mass="16428">MAKTIPFPQRAQARSRRTKTMLLPMPCTAANDLALQVHLALSALRLGGSLDDARALLHAHVLAQSIADAGYGTFEAAQIQAADAALLQCFERGNTGGGWQLDPSEFEALAHVITVYDAQLQGAPMWVLAEASDRLERMSAGEFGQSRMRRHA</sequence>
<gene>
    <name evidence="1" type="ORF">FAZ98_18745</name>
</gene>
<dbReference type="Proteomes" id="UP000433577">
    <property type="component" value="Chromosome 2"/>
</dbReference>
<evidence type="ECO:0000313" key="1">
    <source>
        <dbReference type="EMBL" id="QGZ63797.1"/>
    </source>
</evidence>
<evidence type="ECO:0008006" key="3">
    <source>
        <dbReference type="Google" id="ProtNLM"/>
    </source>
</evidence>
<name>A0A7Z2GL34_9BURK</name>
<dbReference type="AlphaFoldDB" id="A0A7Z2GL34"/>
<evidence type="ECO:0000313" key="2">
    <source>
        <dbReference type="Proteomes" id="UP000433577"/>
    </source>
</evidence>
<accession>A0A7Z2GL34</accession>